<dbReference type="PANTHER" id="PTHR43798">
    <property type="entry name" value="MONOACYLGLYCEROL LIPASE"/>
    <property type="match status" value="1"/>
</dbReference>
<dbReference type="RefSeq" id="WP_021284145.1">
    <property type="nucleotide sequence ID" value="NZ_JAGGLL010000038.1"/>
</dbReference>
<reference evidence="4 5" key="1">
    <citation type="submission" date="2021-03" db="EMBL/GenBank/DDBJ databases">
        <title>Genomic Encyclopedia of Type Strains, Phase IV (KMG-IV): sequencing the most valuable type-strain genomes for metagenomic binning, comparative biology and taxonomic classification.</title>
        <authorList>
            <person name="Goeker M."/>
        </authorList>
    </citation>
    <scope>NUCLEOTIDE SEQUENCE [LARGE SCALE GENOMIC DNA]</scope>
    <source>
        <strain evidence="4 5">DSM 28650</strain>
    </source>
</reference>
<keyword evidence="4" id="KW-0031">Aminopeptidase</keyword>
<evidence type="ECO:0000313" key="4">
    <source>
        <dbReference type="EMBL" id="MBP2023804.1"/>
    </source>
</evidence>
<dbReference type="EMBL" id="JAGGLL010000038">
    <property type="protein sequence ID" value="MBP2023804.1"/>
    <property type="molecule type" value="Genomic_DNA"/>
</dbReference>
<sequence length="275" mass="31562">MYIEMSDKVNLYVKQSGEGIPCLFIHGGPGEGSLDFEALGGNSLERFMQMIYFDQRGCARSSGNASDDYSIERIIDDIEEIRKTLGISKWIVMAHSFGGIIAANYAYKYEKFIDKVILLNCTLSMEDSFSSQLDYGITLLSKEDLQYAEESSTFEKWQHVVGKLLEKDIFYKLQYNDYKNFLKVNAKSAEIENFNAVMANQAFSNKEYFANYFYLTEKVTVPVLIITGNEDYAIGPDHHKNFLFPNKKVRAIQGKHMLYLENNEQFKSIIQEFVG</sequence>
<dbReference type="InterPro" id="IPR050266">
    <property type="entry name" value="AB_hydrolase_sf"/>
</dbReference>
<keyword evidence="2 4" id="KW-0378">Hydrolase</keyword>
<dbReference type="Pfam" id="PF00561">
    <property type="entry name" value="Abhydrolase_1"/>
    <property type="match status" value="1"/>
</dbReference>
<keyword evidence="4" id="KW-0645">Protease</keyword>
<evidence type="ECO:0000256" key="1">
    <source>
        <dbReference type="ARBA" id="ARBA00010088"/>
    </source>
</evidence>
<organism evidence="4 5">
    <name type="scientific">Clostridium punense</name>
    <dbReference type="NCBI Taxonomy" id="1054297"/>
    <lineage>
        <taxon>Bacteria</taxon>
        <taxon>Bacillati</taxon>
        <taxon>Bacillota</taxon>
        <taxon>Clostridia</taxon>
        <taxon>Eubacteriales</taxon>
        <taxon>Clostridiaceae</taxon>
        <taxon>Clostridium</taxon>
    </lineage>
</organism>
<dbReference type="EC" id="3.4.11.5" evidence="4"/>
<evidence type="ECO:0000313" key="5">
    <source>
        <dbReference type="Proteomes" id="UP001519308"/>
    </source>
</evidence>
<comment type="caution">
    <text evidence="4">The sequence shown here is derived from an EMBL/GenBank/DDBJ whole genome shotgun (WGS) entry which is preliminary data.</text>
</comment>
<dbReference type="Gene3D" id="3.40.50.1820">
    <property type="entry name" value="alpha/beta hydrolase"/>
    <property type="match status" value="1"/>
</dbReference>
<proteinExistence type="inferred from homology"/>
<dbReference type="PRINTS" id="PR00793">
    <property type="entry name" value="PROAMNOPTASE"/>
</dbReference>
<feature type="domain" description="AB hydrolase-1" evidence="3">
    <location>
        <begin position="23"/>
        <end position="262"/>
    </location>
</feature>
<accession>A0ABS4K7M6</accession>
<evidence type="ECO:0000259" key="3">
    <source>
        <dbReference type="Pfam" id="PF00561"/>
    </source>
</evidence>
<name>A0ABS4K7M6_9CLOT</name>
<protein>
    <submittedName>
        <fullName evidence="4">Proline iminopeptidase</fullName>
        <ecNumber evidence="4">3.4.11.5</ecNumber>
    </submittedName>
</protein>
<dbReference type="InterPro" id="IPR000073">
    <property type="entry name" value="AB_hydrolase_1"/>
</dbReference>
<keyword evidence="5" id="KW-1185">Reference proteome</keyword>
<comment type="similarity">
    <text evidence="1">Belongs to the peptidase S33 family.</text>
</comment>
<dbReference type="InterPro" id="IPR029058">
    <property type="entry name" value="AB_hydrolase_fold"/>
</dbReference>
<gene>
    <name evidence="4" type="ORF">J2Z44_003646</name>
</gene>
<dbReference type="Proteomes" id="UP001519308">
    <property type="component" value="Unassembled WGS sequence"/>
</dbReference>
<dbReference type="SUPFAM" id="SSF53474">
    <property type="entry name" value="alpha/beta-Hydrolases"/>
    <property type="match status" value="1"/>
</dbReference>
<dbReference type="InterPro" id="IPR002410">
    <property type="entry name" value="Peptidase_S33"/>
</dbReference>
<evidence type="ECO:0000256" key="2">
    <source>
        <dbReference type="ARBA" id="ARBA00022801"/>
    </source>
</evidence>
<dbReference type="GO" id="GO:0004177">
    <property type="term" value="F:aminopeptidase activity"/>
    <property type="evidence" value="ECO:0007669"/>
    <property type="project" value="UniProtKB-KW"/>
</dbReference>